<dbReference type="EC" id="2.7.8.28" evidence="3"/>
<dbReference type="SUPFAM" id="SSF142338">
    <property type="entry name" value="CofD-like"/>
    <property type="match status" value="1"/>
</dbReference>
<comment type="caution">
    <text evidence="3">The sequence shown here is derived from an EMBL/GenBank/DDBJ whole genome shotgun (WGS) entry which is preliminary data.</text>
</comment>
<proteinExistence type="inferred from homology"/>
<dbReference type="NCBIfam" id="TIGR01819">
    <property type="entry name" value="F420_cofD"/>
    <property type="match status" value="1"/>
</dbReference>
<organism evidence="3 4">
    <name type="scientific">Cupriavidus numazuensis</name>
    <dbReference type="NCBI Taxonomy" id="221992"/>
    <lineage>
        <taxon>Bacteria</taxon>
        <taxon>Pseudomonadati</taxon>
        <taxon>Pseudomonadota</taxon>
        <taxon>Betaproteobacteria</taxon>
        <taxon>Burkholderiales</taxon>
        <taxon>Burkholderiaceae</taxon>
        <taxon>Cupriavidus</taxon>
    </lineage>
</organism>
<dbReference type="InterPro" id="IPR010115">
    <property type="entry name" value="FbiA/CofD"/>
</dbReference>
<evidence type="ECO:0000313" key="3">
    <source>
        <dbReference type="EMBL" id="CAG2142810.1"/>
    </source>
</evidence>
<dbReference type="InterPro" id="IPR002882">
    <property type="entry name" value="CofD"/>
</dbReference>
<dbReference type="HAMAP" id="MF_01257">
    <property type="entry name" value="CofD"/>
    <property type="match status" value="1"/>
</dbReference>
<dbReference type="Pfam" id="PF01933">
    <property type="entry name" value="CofD"/>
    <property type="match status" value="1"/>
</dbReference>
<dbReference type="Proteomes" id="UP000672657">
    <property type="component" value="Unassembled WGS sequence"/>
</dbReference>
<protein>
    <submittedName>
        <fullName evidence="3">Phosphoenolpyruvate transferase</fullName>
        <ecNumber evidence="3">2.7.8.28</ecNumber>
    </submittedName>
</protein>
<sequence length="338" mass="36016">MQTEDSSSIDGRKPPRVVALSGGVGGAKLALGLDTVIRADDGRLTVAVNTGDDFEHLGLHISPDLDSVVYALAGISDPLRGWGRANESWNFMRALEGLGGEGWFSLGDRDLALHVERSLRLRQGNSLSHVTAHIAARFNVDATIMPVTDDPVRTMVHTDTGILPFQRYFVGEQCKPAVQGISFAGADQARANPALLSALADPALDAVVLCPSNPYLSIDPILAIPGVRDALRRTTAPVIAVSPIVHGESLKGPTAKIMRELGIEVSPAAIVSHYGDLIDAIVVDSQDAAEAFEIDLPVLATNITMHCMADKEALAREVLHFARTFGASHRSTLQECLP</sequence>
<dbReference type="RefSeq" id="WP_211953374.1">
    <property type="nucleotide sequence ID" value="NZ_CAJPVI010000011.1"/>
</dbReference>
<gene>
    <name evidence="3" type="primary">fbiA</name>
    <name evidence="3" type="ORF">LMG26411_02287</name>
</gene>
<dbReference type="Gene3D" id="3.40.50.10680">
    <property type="entry name" value="CofD-like domains"/>
    <property type="match status" value="1"/>
</dbReference>
<dbReference type="CDD" id="cd07186">
    <property type="entry name" value="CofD_like"/>
    <property type="match status" value="1"/>
</dbReference>
<dbReference type="PANTHER" id="PTHR43007">
    <property type="entry name" value="2-PHOSPHO-L-LACTATE TRANSFERASE"/>
    <property type="match status" value="1"/>
</dbReference>
<evidence type="ECO:0000313" key="4">
    <source>
        <dbReference type="Proteomes" id="UP000672657"/>
    </source>
</evidence>
<dbReference type="Gene3D" id="1.10.8.240">
    <property type="entry name" value="CofD-like domain"/>
    <property type="match status" value="1"/>
</dbReference>
<keyword evidence="2" id="KW-0460">Magnesium</keyword>
<accession>A0ABM8TFH4</accession>
<name>A0ABM8TFH4_9BURK</name>
<reference evidence="3 4" key="1">
    <citation type="submission" date="2021-03" db="EMBL/GenBank/DDBJ databases">
        <authorList>
            <person name="Peeters C."/>
        </authorList>
    </citation>
    <scope>NUCLEOTIDE SEQUENCE [LARGE SCALE GENOMIC DNA]</scope>
    <source>
        <strain evidence="3 4">LMG 26411</strain>
    </source>
</reference>
<evidence type="ECO:0000256" key="1">
    <source>
        <dbReference type="ARBA" id="ARBA00022679"/>
    </source>
</evidence>
<keyword evidence="1 3" id="KW-0808">Transferase</keyword>
<dbReference type="GO" id="GO:0043743">
    <property type="term" value="F:LPPG:FO 2-phospho-L-lactate transferase activity"/>
    <property type="evidence" value="ECO:0007669"/>
    <property type="project" value="UniProtKB-EC"/>
</dbReference>
<dbReference type="EMBL" id="CAJPVI010000011">
    <property type="protein sequence ID" value="CAG2142810.1"/>
    <property type="molecule type" value="Genomic_DNA"/>
</dbReference>
<evidence type="ECO:0000256" key="2">
    <source>
        <dbReference type="ARBA" id="ARBA00022842"/>
    </source>
</evidence>
<dbReference type="InterPro" id="IPR038136">
    <property type="entry name" value="CofD-like_dom_sf"/>
</dbReference>
<keyword evidence="4" id="KW-1185">Reference proteome</keyword>
<dbReference type="PANTHER" id="PTHR43007:SF1">
    <property type="entry name" value="2-PHOSPHO-L-LACTATE TRANSFERASE"/>
    <property type="match status" value="1"/>
</dbReference>